<dbReference type="Proteomes" id="UP001152888">
    <property type="component" value="Unassembled WGS sequence"/>
</dbReference>
<reference evidence="1" key="1">
    <citation type="submission" date="2022-03" db="EMBL/GenBank/DDBJ databases">
        <authorList>
            <person name="Sayadi A."/>
        </authorList>
    </citation>
    <scope>NUCLEOTIDE SEQUENCE</scope>
</reference>
<organism evidence="1 2">
    <name type="scientific">Acanthoscelides obtectus</name>
    <name type="common">Bean weevil</name>
    <name type="synonym">Bruchus obtectus</name>
    <dbReference type="NCBI Taxonomy" id="200917"/>
    <lineage>
        <taxon>Eukaryota</taxon>
        <taxon>Metazoa</taxon>
        <taxon>Ecdysozoa</taxon>
        <taxon>Arthropoda</taxon>
        <taxon>Hexapoda</taxon>
        <taxon>Insecta</taxon>
        <taxon>Pterygota</taxon>
        <taxon>Neoptera</taxon>
        <taxon>Endopterygota</taxon>
        <taxon>Coleoptera</taxon>
        <taxon>Polyphaga</taxon>
        <taxon>Cucujiformia</taxon>
        <taxon>Chrysomeloidea</taxon>
        <taxon>Chrysomelidae</taxon>
        <taxon>Bruchinae</taxon>
        <taxon>Bruchini</taxon>
        <taxon>Acanthoscelides</taxon>
    </lineage>
</organism>
<dbReference type="EMBL" id="CAKOFQ010007026">
    <property type="protein sequence ID" value="CAH1987743.1"/>
    <property type="molecule type" value="Genomic_DNA"/>
</dbReference>
<accession>A0A9P0L772</accession>
<sequence>MSLEINGCGTAENKLNNYFIKSATDIVSTIPSSNEEAIMAAVPLEEEFLSATSPTRHIRNSLCRLVHGRREDTQERSKIASNVEPPVAHKYQLAELGTIGAQERRLSSVYVTIMPTLATRFCIGEESWIRLLVTVEVGIRHCA</sequence>
<dbReference type="AlphaFoldDB" id="A0A9P0L772"/>
<comment type="caution">
    <text evidence="1">The sequence shown here is derived from an EMBL/GenBank/DDBJ whole genome shotgun (WGS) entry which is preliminary data.</text>
</comment>
<protein>
    <submittedName>
        <fullName evidence="1">Uncharacterized protein</fullName>
    </submittedName>
</protein>
<evidence type="ECO:0000313" key="1">
    <source>
        <dbReference type="EMBL" id="CAH1987743.1"/>
    </source>
</evidence>
<proteinExistence type="predicted"/>
<gene>
    <name evidence="1" type="ORF">ACAOBT_LOCUS18035</name>
</gene>
<name>A0A9P0L772_ACAOB</name>
<keyword evidence="2" id="KW-1185">Reference proteome</keyword>
<evidence type="ECO:0000313" key="2">
    <source>
        <dbReference type="Proteomes" id="UP001152888"/>
    </source>
</evidence>